<dbReference type="eggNOG" id="ENOG502R1GF">
    <property type="taxonomic scope" value="Eukaryota"/>
</dbReference>
<dbReference type="PANTHER" id="PTHR33086">
    <property type="entry name" value="OS05G0468200 PROTEIN-RELATED"/>
    <property type="match status" value="1"/>
</dbReference>
<dbReference type="HOGENOM" id="CLU_020609_0_0_1"/>
<organism evidence="3 4">
    <name type="scientific">Oryza rufipogon</name>
    <name type="common">Brownbeard rice</name>
    <name type="synonym">Asian wild rice</name>
    <dbReference type="NCBI Taxonomy" id="4529"/>
    <lineage>
        <taxon>Eukaryota</taxon>
        <taxon>Viridiplantae</taxon>
        <taxon>Streptophyta</taxon>
        <taxon>Embryophyta</taxon>
        <taxon>Tracheophyta</taxon>
        <taxon>Spermatophyta</taxon>
        <taxon>Magnoliopsida</taxon>
        <taxon>Liliopsida</taxon>
        <taxon>Poales</taxon>
        <taxon>Poaceae</taxon>
        <taxon>BOP clade</taxon>
        <taxon>Oryzoideae</taxon>
        <taxon>Oryzeae</taxon>
        <taxon>Oryzinae</taxon>
        <taxon>Oryza</taxon>
    </lineage>
</organism>
<protein>
    <recommendedName>
        <fullName evidence="2">DUF1618 domain-containing protein</fullName>
    </recommendedName>
</protein>
<dbReference type="Pfam" id="PF07762">
    <property type="entry name" value="DUF1618"/>
    <property type="match status" value="2"/>
</dbReference>
<dbReference type="Proteomes" id="UP000008022">
    <property type="component" value="Unassembled WGS sequence"/>
</dbReference>
<evidence type="ECO:0000259" key="2">
    <source>
        <dbReference type="Pfam" id="PF07762"/>
    </source>
</evidence>
<feature type="domain" description="DUF1618" evidence="2">
    <location>
        <begin position="604"/>
        <end position="739"/>
    </location>
</feature>
<evidence type="ECO:0000313" key="4">
    <source>
        <dbReference type="Proteomes" id="UP000008022"/>
    </source>
</evidence>
<proteinExistence type="predicted"/>
<accession>A0A0E0MTR1</accession>
<dbReference type="OMA" id="KVVECEM"/>
<evidence type="ECO:0000313" key="3">
    <source>
        <dbReference type="EnsemblPlants" id="ORUFI01G09690.1"/>
    </source>
</evidence>
<feature type="domain" description="DUF1618" evidence="2">
    <location>
        <begin position="204"/>
        <end position="335"/>
    </location>
</feature>
<sequence length="809" mass="87738">MAPPSWVILSCEPRVCGDDTVLPQGADVALSLAAPPRVAVLSVSRRVSPAEVDPCARCKSPFVLALDPSAGLVLLVAPPPPSPDDSGDLRSWTDRDGNERTFRVSLIPRPLYFVCDVAAATASHVPDPERLIFNNDLGVIAAPGGGRGSYMVVEFQFIVGGDEATLLRFSSETGLWEKKRVNNPLPRWIWRFFDVVSHAGKLWWVDTAAGLLFCDPFVDEPHMEYVPLPRVDLPPEHDGDCLGCGYCAERALASRRYVQLSDGKFRCVDMGSASDGATTKVTMHTLVDPGTKVWTLEYAVSFADIWASESYKAAGLPEKAPVLALVHPKNPDMVYFFVKDQLVGVDLRAKEVLEYETHKMTVPENARVFSYGLLPMELPPALSAGLSKEGAANNSSARMAPPSWVILSCEPRVCGGGDDPVLPQGADVALSLAAPPRVAVLSVSRRVSPAEVDPCARCKSPFVLALDPSAGLVLLVAPPPPSPDDSGDLRSWTDRDGNERTFRVSLIPRPLYFVCDVAAATASHVPDPERLIFNNDLGVIAAPGGGRGNYMVVELQTIVGDDEATLLCFSSVTGEWEEKDVANPLPSWIWTFYDIICHDGKLWWVDIAAGLLFCDPFADEPDMKYVPLEDKEDDLQSEDEDDDDGCGYCAERVLATGRIVQLIDGKFRCVEVSSPSHGAAPEVSMRTLVNPETAEWAPEYTVSFADIWASESYKATELPEKAPQLRNAFVHPMNPDVLYFFLKKHILGVDVRARKVVEYEARDSSESVLPWKLPPALSAGLSQEGAANGANDGVPSASPTSLPSDPKGA</sequence>
<reference evidence="3" key="2">
    <citation type="submission" date="2015-06" db="UniProtKB">
        <authorList>
            <consortium name="EnsemblPlants"/>
        </authorList>
    </citation>
    <scope>IDENTIFICATION</scope>
</reference>
<reference evidence="4" key="1">
    <citation type="submission" date="2013-06" db="EMBL/GenBank/DDBJ databases">
        <authorList>
            <person name="Zhao Q."/>
        </authorList>
    </citation>
    <scope>NUCLEOTIDE SEQUENCE</scope>
    <source>
        <strain evidence="4">cv. W1943</strain>
    </source>
</reference>
<dbReference type="InterPro" id="IPR011676">
    <property type="entry name" value="DUF1618"/>
</dbReference>
<dbReference type="EnsemblPlants" id="ORUFI01G09690.1">
    <property type="protein sequence ID" value="ORUFI01G09690.1"/>
    <property type="gene ID" value="ORUFI01G09690"/>
</dbReference>
<dbReference type="AlphaFoldDB" id="A0A0E0MTR1"/>
<dbReference type="Gramene" id="ORUFI01G09690.1">
    <property type="protein sequence ID" value="ORUFI01G09690.1"/>
    <property type="gene ID" value="ORUFI01G09690"/>
</dbReference>
<evidence type="ECO:0000256" key="1">
    <source>
        <dbReference type="SAM" id="MobiDB-lite"/>
    </source>
</evidence>
<keyword evidence="4" id="KW-1185">Reference proteome</keyword>
<dbReference type="PANTHER" id="PTHR33086:SF44">
    <property type="entry name" value="OS03G0683600 PROTEIN"/>
    <property type="match status" value="1"/>
</dbReference>
<name>A0A0E0MTR1_ORYRU</name>
<feature type="region of interest" description="Disordered" evidence="1">
    <location>
        <begin position="780"/>
        <end position="809"/>
    </location>
</feature>